<dbReference type="NCBIfam" id="TIGR00188">
    <property type="entry name" value="rnpA"/>
    <property type="match status" value="1"/>
</dbReference>
<comment type="subunit">
    <text evidence="7">Consists of a catalytic RNA component (M1 or rnpB) and a protein subunit.</text>
</comment>
<comment type="similarity">
    <text evidence="7">Belongs to the RnpA family.</text>
</comment>
<dbReference type="HAMAP" id="MF_00227">
    <property type="entry name" value="RNase_P"/>
    <property type="match status" value="1"/>
</dbReference>
<evidence type="ECO:0000256" key="8">
    <source>
        <dbReference type="NCBIfam" id="TIGR00188"/>
    </source>
</evidence>
<evidence type="ECO:0000313" key="10">
    <source>
        <dbReference type="Proteomes" id="UP000198546"/>
    </source>
</evidence>
<dbReference type="PANTHER" id="PTHR33992:SF1">
    <property type="entry name" value="RIBONUCLEASE P PROTEIN COMPONENT"/>
    <property type="match status" value="1"/>
</dbReference>
<keyword evidence="5 7" id="KW-0378">Hydrolase</keyword>
<accession>A0A1G6U549</accession>
<protein>
    <recommendedName>
        <fullName evidence="7 8">Ribonuclease P protein component</fullName>
        <shortName evidence="7">RNase P protein</shortName>
        <shortName evidence="7">RNaseP protein</shortName>
        <ecNumber evidence="7 8">3.1.26.5</ecNumber>
    </recommendedName>
    <alternativeName>
        <fullName evidence="7">Protein C5</fullName>
    </alternativeName>
</protein>
<proteinExistence type="inferred from homology"/>
<dbReference type="GO" id="GO:0001682">
    <property type="term" value="P:tRNA 5'-leader removal"/>
    <property type="evidence" value="ECO:0007669"/>
    <property type="project" value="UniProtKB-UniRule"/>
</dbReference>
<dbReference type="STRING" id="675864.SAMN04489747_0797"/>
<evidence type="ECO:0000256" key="1">
    <source>
        <dbReference type="ARBA" id="ARBA00002663"/>
    </source>
</evidence>
<evidence type="ECO:0000256" key="7">
    <source>
        <dbReference type="HAMAP-Rule" id="MF_00227"/>
    </source>
</evidence>
<keyword evidence="4 7" id="KW-0255">Endonuclease</keyword>
<keyword evidence="2 7" id="KW-0819">tRNA processing</keyword>
<dbReference type="AlphaFoldDB" id="A0A1G6U549"/>
<dbReference type="InterPro" id="IPR000100">
    <property type="entry name" value="RNase_P"/>
</dbReference>
<dbReference type="RefSeq" id="WP_090590855.1">
    <property type="nucleotide sequence ID" value="NZ_LT629688.1"/>
</dbReference>
<dbReference type="GO" id="GO:0042781">
    <property type="term" value="F:3'-tRNA processing endoribonuclease activity"/>
    <property type="evidence" value="ECO:0007669"/>
    <property type="project" value="TreeGrafter"/>
</dbReference>
<dbReference type="InterPro" id="IPR020539">
    <property type="entry name" value="RNase_P_CS"/>
</dbReference>
<dbReference type="EC" id="3.1.26.5" evidence="7 8"/>
<dbReference type="Proteomes" id="UP000198546">
    <property type="component" value="Chromosome i"/>
</dbReference>
<evidence type="ECO:0000256" key="5">
    <source>
        <dbReference type="ARBA" id="ARBA00022801"/>
    </source>
</evidence>
<name>A0A1G6U549_9ACTN</name>
<evidence type="ECO:0000313" key="9">
    <source>
        <dbReference type="EMBL" id="SDD36488.1"/>
    </source>
</evidence>
<comment type="catalytic activity">
    <reaction evidence="7">
        <text>Endonucleolytic cleavage of RNA, removing 5'-extranucleotides from tRNA precursor.</text>
        <dbReference type="EC" id="3.1.26.5"/>
    </reaction>
</comment>
<keyword evidence="10" id="KW-1185">Reference proteome</keyword>
<organism evidence="9 10">
    <name type="scientific">Auraticoccus monumenti</name>
    <dbReference type="NCBI Taxonomy" id="675864"/>
    <lineage>
        <taxon>Bacteria</taxon>
        <taxon>Bacillati</taxon>
        <taxon>Actinomycetota</taxon>
        <taxon>Actinomycetes</taxon>
        <taxon>Propionibacteriales</taxon>
        <taxon>Propionibacteriaceae</taxon>
        <taxon>Auraticoccus</taxon>
    </lineage>
</organism>
<sequence>MLPAAHRLRSSGDFARTIRGGVRAGRASLVVHARVDEPGSGAPTRVGLVVSKAVGGAVQRNRVKRRLRHLVAPHVTTLPSDLTLVVRALPASAQQPELVAPDLEAALSKVRSRLERVSP</sequence>
<dbReference type="InterPro" id="IPR014721">
    <property type="entry name" value="Ribsml_uS5_D2-typ_fold_subgr"/>
</dbReference>
<reference evidence="9 10" key="1">
    <citation type="submission" date="2016-10" db="EMBL/GenBank/DDBJ databases">
        <authorList>
            <person name="de Groot N.N."/>
        </authorList>
    </citation>
    <scope>NUCLEOTIDE SEQUENCE [LARGE SCALE GENOMIC DNA]</scope>
    <source>
        <strain evidence="9 10">MON 2.2</strain>
    </source>
</reference>
<evidence type="ECO:0000256" key="6">
    <source>
        <dbReference type="ARBA" id="ARBA00022884"/>
    </source>
</evidence>
<dbReference type="GO" id="GO:0000049">
    <property type="term" value="F:tRNA binding"/>
    <property type="evidence" value="ECO:0007669"/>
    <property type="project" value="UniProtKB-UniRule"/>
</dbReference>
<dbReference type="PROSITE" id="PS00648">
    <property type="entry name" value="RIBONUCLEASE_P"/>
    <property type="match status" value="1"/>
</dbReference>
<keyword evidence="6 7" id="KW-0694">RNA-binding</keyword>
<comment type="function">
    <text evidence="1 7">RNaseP catalyzes the removal of the 5'-leader sequence from pre-tRNA to produce the mature 5'-terminus. It can also cleave other RNA substrates such as 4.5S RNA. The protein component plays an auxiliary but essential role in vivo by binding to the 5'-leader sequence and broadening the substrate specificity of the ribozyme.</text>
</comment>
<keyword evidence="3 7" id="KW-0540">Nuclease</keyword>
<evidence type="ECO:0000256" key="3">
    <source>
        <dbReference type="ARBA" id="ARBA00022722"/>
    </source>
</evidence>
<gene>
    <name evidence="7" type="primary">rnpA</name>
    <name evidence="9" type="ORF">SAMN04489747_0797</name>
</gene>
<dbReference type="GO" id="GO:0004526">
    <property type="term" value="F:ribonuclease P activity"/>
    <property type="evidence" value="ECO:0007669"/>
    <property type="project" value="UniProtKB-UniRule"/>
</dbReference>
<dbReference type="EMBL" id="LT629688">
    <property type="protein sequence ID" value="SDD36488.1"/>
    <property type="molecule type" value="Genomic_DNA"/>
</dbReference>
<evidence type="ECO:0000256" key="2">
    <source>
        <dbReference type="ARBA" id="ARBA00022694"/>
    </source>
</evidence>
<dbReference type="InterPro" id="IPR020568">
    <property type="entry name" value="Ribosomal_Su5_D2-typ_SF"/>
</dbReference>
<dbReference type="SUPFAM" id="SSF54211">
    <property type="entry name" value="Ribosomal protein S5 domain 2-like"/>
    <property type="match status" value="1"/>
</dbReference>
<dbReference type="GO" id="GO:0030677">
    <property type="term" value="C:ribonuclease P complex"/>
    <property type="evidence" value="ECO:0007669"/>
    <property type="project" value="TreeGrafter"/>
</dbReference>
<dbReference type="PANTHER" id="PTHR33992">
    <property type="entry name" value="RIBONUCLEASE P PROTEIN COMPONENT"/>
    <property type="match status" value="1"/>
</dbReference>
<dbReference type="OrthoDB" id="196964at2"/>
<evidence type="ECO:0000256" key="4">
    <source>
        <dbReference type="ARBA" id="ARBA00022759"/>
    </source>
</evidence>
<dbReference type="Gene3D" id="3.30.230.10">
    <property type="match status" value="1"/>
</dbReference>
<dbReference type="Pfam" id="PF00825">
    <property type="entry name" value="Ribonuclease_P"/>
    <property type="match status" value="1"/>
</dbReference>